<dbReference type="InterPro" id="IPR017927">
    <property type="entry name" value="FAD-bd_FR_type"/>
</dbReference>
<keyword evidence="2" id="KW-0349">Heme</keyword>
<evidence type="ECO:0000256" key="7">
    <source>
        <dbReference type="ARBA" id="ARBA00023002"/>
    </source>
</evidence>
<organism evidence="13 14">
    <name type="scientific">Rhizoctonia solani</name>
    <dbReference type="NCBI Taxonomy" id="456999"/>
    <lineage>
        <taxon>Eukaryota</taxon>
        <taxon>Fungi</taxon>
        <taxon>Dikarya</taxon>
        <taxon>Basidiomycota</taxon>
        <taxon>Agaricomycotina</taxon>
        <taxon>Agaricomycetes</taxon>
        <taxon>Cantharellales</taxon>
        <taxon>Ceratobasidiaceae</taxon>
        <taxon>Rhizoctonia</taxon>
    </lineage>
</organism>
<keyword evidence="6 11" id="KW-1133">Transmembrane helix</keyword>
<keyword evidence="5" id="KW-0249">Electron transport</keyword>
<feature type="domain" description="FAD-binding FR-type" evidence="12">
    <location>
        <begin position="1013"/>
        <end position="1137"/>
    </location>
</feature>
<dbReference type="InterPro" id="IPR018712">
    <property type="entry name" value="Tle1-like_cat"/>
</dbReference>
<feature type="transmembrane region" description="Helical" evidence="11">
    <location>
        <begin position="953"/>
        <end position="973"/>
    </location>
</feature>
<dbReference type="GO" id="GO:0016175">
    <property type="term" value="F:superoxide-generating NAD(P)H oxidase activity"/>
    <property type="evidence" value="ECO:0007669"/>
    <property type="project" value="TreeGrafter"/>
</dbReference>
<evidence type="ECO:0000259" key="12">
    <source>
        <dbReference type="PROSITE" id="PS51384"/>
    </source>
</evidence>
<keyword evidence="9" id="KW-0406">Ion transport</keyword>
<name>A0A8H8T1S9_9AGAM</name>
<dbReference type="FunFam" id="2.40.30.10:FF:000103">
    <property type="entry name" value="NADPH oxidase 2"/>
    <property type="match status" value="1"/>
</dbReference>
<keyword evidence="9" id="KW-0813">Transport</keyword>
<feature type="transmembrane region" description="Helical" evidence="11">
    <location>
        <begin position="985"/>
        <end position="1005"/>
    </location>
</feature>
<dbReference type="SFLD" id="SFLDS00052">
    <property type="entry name" value="Ferric_Reductase_Domain"/>
    <property type="match status" value="1"/>
</dbReference>
<dbReference type="Pfam" id="PF01794">
    <property type="entry name" value="Ferric_reduct"/>
    <property type="match status" value="1"/>
</dbReference>
<evidence type="ECO:0000256" key="4">
    <source>
        <dbReference type="ARBA" id="ARBA00022723"/>
    </source>
</evidence>
<dbReference type="GO" id="GO:0042554">
    <property type="term" value="P:superoxide anion generation"/>
    <property type="evidence" value="ECO:0007669"/>
    <property type="project" value="TreeGrafter"/>
</dbReference>
<dbReference type="Pfam" id="PF09994">
    <property type="entry name" value="T6SS_Tle1-like_cat"/>
    <property type="match status" value="1"/>
</dbReference>
<keyword evidence="8" id="KW-0408">Iron</keyword>
<dbReference type="Pfam" id="PF08030">
    <property type="entry name" value="NAD_binding_6"/>
    <property type="match status" value="1"/>
</dbReference>
<evidence type="ECO:0000256" key="11">
    <source>
        <dbReference type="SAM" id="Phobius"/>
    </source>
</evidence>
<evidence type="ECO:0000256" key="3">
    <source>
        <dbReference type="ARBA" id="ARBA00022692"/>
    </source>
</evidence>
<dbReference type="PANTHER" id="PTHR11972:SF153">
    <property type="entry name" value="SUPEROXIDE-GENERATING NADPH OXIDASE HEAVY CHAIN SUBUNIT A"/>
    <property type="match status" value="1"/>
</dbReference>
<keyword evidence="3 11" id="KW-0812">Transmembrane</keyword>
<dbReference type="CDD" id="cd06186">
    <property type="entry name" value="NOX_Duox_like_FAD_NADP"/>
    <property type="match status" value="1"/>
</dbReference>
<dbReference type="KEGG" id="rsx:RhiXN_11206"/>
<dbReference type="GeneID" id="67033484"/>
<dbReference type="GO" id="GO:0006952">
    <property type="term" value="P:defense response"/>
    <property type="evidence" value="ECO:0007669"/>
    <property type="project" value="TreeGrafter"/>
</dbReference>
<evidence type="ECO:0000256" key="2">
    <source>
        <dbReference type="ARBA" id="ARBA00022617"/>
    </source>
</evidence>
<dbReference type="InterPro" id="IPR050369">
    <property type="entry name" value="RBOH/FRE"/>
</dbReference>
<feature type="transmembrane region" description="Helical" evidence="11">
    <location>
        <begin position="790"/>
        <end position="810"/>
    </location>
</feature>
<comment type="subcellular location">
    <subcellularLocation>
        <location evidence="1">Membrane</location>
        <topology evidence="1">Multi-pass membrane protein</topology>
    </subcellularLocation>
</comment>
<dbReference type="Pfam" id="PF08022">
    <property type="entry name" value="FAD_binding_8"/>
    <property type="match status" value="1"/>
</dbReference>
<proteinExistence type="predicted"/>
<protein>
    <recommendedName>
        <fullName evidence="12">FAD-binding FR-type domain-containing protein</fullName>
    </recommendedName>
</protein>
<dbReference type="Proteomes" id="UP000650533">
    <property type="component" value="Chromosome 14"/>
</dbReference>
<evidence type="ECO:0000256" key="8">
    <source>
        <dbReference type="ARBA" id="ARBA00023004"/>
    </source>
</evidence>
<keyword evidence="4" id="KW-0479">Metal-binding</keyword>
<dbReference type="PANTHER" id="PTHR11972">
    <property type="entry name" value="NADPH OXIDASE"/>
    <property type="match status" value="1"/>
</dbReference>
<dbReference type="SUPFAM" id="SSF52343">
    <property type="entry name" value="Ferredoxin reductase-like, C-terminal NADP-linked domain"/>
    <property type="match status" value="1"/>
</dbReference>
<keyword evidence="7" id="KW-0560">Oxidoreductase</keyword>
<gene>
    <name evidence="13" type="ORF">RhiXN_11206</name>
</gene>
<dbReference type="GO" id="GO:0006811">
    <property type="term" value="P:monoatomic ion transport"/>
    <property type="evidence" value="ECO:0007669"/>
    <property type="project" value="UniProtKB-KW"/>
</dbReference>
<dbReference type="InterPro" id="IPR017938">
    <property type="entry name" value="Riboflavin_synthase-like_b-brl"/>
</dbReference>
<dbReference type="EMBL" id="CP059671">
    <property type="protein sequence ID" value="QRW26129.1"/>
    <property type="molecule type" value="Genomic_DNA"/>
</dbReference>
<dbReference type="InterPro" id="IPR000778">
    <property type="entry name" value="Cyt_b245_heavy_chain"/>
</dbReference>
<evidence type="ECO:0000313" key="13">
    <source>
        <dbReference type="EMBL" id="QRW26129.1"/>
    </source>
</evidence>
<accession>A0A8H8T1S9</accession>
<reference evidence="13" key="1">
    <citation type="submission" date="2020-05" db="EMBL/GenBank/DDBJ databases">
        <title>Evolutionary and genomic comparisons of hybrid uninucleate and nonhybrid Rhizoctonia fungi.</title>
        <authorList>
            <person name="Li C."/>
            <person name="Chen X."/>
        </authorList>
    </citation>
    <scope>NUCLEOTIDE SEQUENCE</scope>
    <source>
        <strain evidence="13">AG-1 IA</strain>
    </source>
</reference>
<dbReference type="RefSeq" id="XP_043186366.1">
    <property type="nucleotide sequence ID" value="XM_043331021.1"/>
</dbReference>
<dbReference type="PRINTS" id="PR00466">
    <property type="entry name" value="GP91PHOX"/>
</dbReference>
<dbReference type="InterPro" id="IPR013121">
    <property type="entry name" value="Fe_red_NAD-bd_6"/>
</dbReference>
<dbReference type="Gene3D" id="2.40.30.10">
    <property type="entry name" value="Translation factors"/>
    <property type="match status" value="1"/>
</dbReference>
<keyword evidence="10 11" id="KW-0472">Membrane</keyword>
<sequence length="1355" mass="154250">MAFEYRLALRTSYKDHVLAVRHEPDSIYVIASLRSSKLDKLMNDKDAEFNITPYFVLENNTLSFDPSGKKADHPKLCFKEAYMLSAPGTRSGPTDNSKYPSRTLAVKVEVEEKPYEVTVTLDNHLDVIEDYDPVSRQFTPRLGLKRKSSKVEHPSFEPTSMLFLPVTSLQRSIILCFDGTSNHFSNQNTNIIKLVELLKKDEESEQMVYYQPGVGTYQPPGLFTGVTLTVAAKLDEGVAFYLYQHIIDGYKYIMETYRAGDEINIFGFSRGAYTARALAGMLYSVGLLPRHNMEQVPFAYEVYAKGKGLNTEPTTEESKHQNDIDDNDSSSTIRRILNRVWEAPGPQRTVPPATAREYVVGAVDPNQEEESSTLSVYNSAHAKNVDPRRFKMVFCTPIEIEFLGVWDTVGSVGLARRKTLPFIEYNPGVVHFRQALALDETRGNFIPSVWDHLPPRPKRSAVEVWFKGGHSDVGGGAPLTTSARRHFSLNMILGVYSTFQKWVFGKVDGPNDKRPPGINRLSDLSNISLRWMVNECLARHDVRVLFDPFALHCYRRARILERHPTDGRPECEPSSEDIQRDRQILDEYDSRPKPYKSLNISPLFWWALELLPVPKLSQGGTDFSCPKTVYRPNLGKERSINIHPVGQLHNAIRIHYSAFKQIKDAGYQPEAKWYKLVNEISLSSLFALLCFHTAGRSLKYIRLVAANGIMNRTDGLDFADRDPTVESHPDVPRSNLQRNKTERGRLQGLMRINSSTGIPTISMKNSQSGVFAAWKEKWDHWMVNDGGRQLFFGVVIILHLLVFGLGFVHYDLKDNSVGARALFGITFPIARTAALVLHVDAALILLPVCRNFISLLRISPLGDIIPFDKNITFHKATAWSIVFFTVIHILAHMVNFTRLGLTQTKQIGPLLVLFLQANFATGPGITGWIMTAALGIMVWFAMEKRRRAHFERFWYSHHLFIVFFINWQLHGMFCMIKPDRPPYCSFNTIGVFWRYWLVGGVIFIYERILREVRSRHRTYISKVIQHPSKVMEVQIKKEKTTTRAGQYIFLNCPEVSYFQWHPFTLTSAPEEDYISVHIRVVGDFTTAFSKALGCDFDSKPDKGGEKSKVVGTQANPPINRVLPRVMVDGPFGSASEDFLKVSRIEFLGGDRYERGSNRVFESNSPRWIDRSATPARPRTKTDDAFLQFETVLLVGAGIGVTPFASILKSIWYRMNNFNDSKPTRLSKVYFTWVIRDFGTAEWFHSLLHAIEEQDTQNRIEISIYLTAKIKEDDMNNILVQDVGAERDAITSLRAPTHFGRPNWDRVFSSIGQKHPETDVGVFFCGPAVLSKTLKQMSNKYTQPKGTRFFFGKENF</sequence>
<dbReference type="SUPFAM" id="SSF63380">
    <property type="entry name" value="Riboflavin synthase domain-like"/>
    <property type="match status" value="1"/>
</dbReference>
<evidence type="ECO:0000256" key="6">
    <source>
        <dbReference type="ARBA" id="ARBA00022989"/>
    </source>
</evidence>
<dbReference type="InterPro" id="IPR013112">
    <property type="entry name" value="FAD-bd_8"/>
</dbReference>
<dbReference type="InterPro" id="IPR039261">
    <property type="entry name" value="FNR_nucleotide-bd"/>
</dbReference>
<evidence type="ECO:0000313" key="14">
    <source>
        <dbReference type="Proteomes" id="UP000650533"/>
    </source>
</evidence>
<dbReference type="Gene3D" id="3.40.50.80">
    <property type="entry name" value="Nucleotide-binding domain of ferredoxin-NADP reductase (FNR) module"/>
    <property type="match status" value="1"/>
</dbReference>
<feature type="transmembrane region" description="Helical" evidence="11">
    <location>
        <begin position="914"/>
        <end position="941"/>
    </location>
</feature>
<feature type="transmembrane region" description="Helical" evidence="11">
    <location>
        <begin position="876"/>
        <end position="894"/>
    </location>
</feature>
<evidence type="ECO:0000256" key="5">
    <source>
        <dbReference type="ARBA" id="ARBA00022982"/>
    </source>
</evidence>
<dbReference type="SFLD" id="SFLDG01168">
    <property type="entry name" value="Ferric_reductase_subgroup_(FRE"/>
    <property type="match status" value="1"/>
</dbReference>
<dbReference type="InterPro" id="IPR013130">
    <property type="entry name" value="Fe3_Rdtase_TM_dom"/>
</dbReference>
<dbReference type="GO" id="GO:0046872">
    <property type="term" value="F:metal ion binding"/>
    <property type="evidence" value="ECO:0007669"/>
    <property type="project" value="UniProtKB-KW"/>
</dbReference>
<evidence type="ECO:0000256" key="10">
    <source>
        <dbReference type="ARBA" id="ARBA00023136"/>
    </source>
</evidence>
<evidence type="ECO:0000256" key="9">
    <source>
        <dbReference type="ARBA" id="ARBA00023065"/>
    </source>
</evidence>
<evidence type="ECO:0000256" key="1">
    <source>
        <dbReference type="ARBA" id="ARBA00004141"/>
    </source>
</evidence>
<dbReference type="GO" id="GO:0043020">
    <property type="term" value="C:NADPH oxidase complex"/>
    <property type="evidence" value="ECO:0007669"/>
    <property type="project" value="TreeGrafter"/>
</dbReference>
<dbReference type="PROSITE" id="PS51384">
    <property type="entry name" value="FAD_FR"/>
    <property type="match status" value="1"/>
</dbReference>
<dbReference type="FunFam" id="3.40.50.80:FF:000004">
    <property type="entry name" value="NADPH oxidase isoform 2"/>
    <property type="match status" value="1"/>
</dbReference>